<dbReference type="OrthoDB" id="5146799at2"/>
<organism evidence="3 4">
    <name type="scientific">Barrientosiimonas humi</name>
    <dbReference type="NCBI Taxonomy" id="999931"/>
    <lineage>
        <taxon>Bacteria</taxon>
        <taxon>Bacillati</taxon>
        <taxon>Actinomycetota</taxon>
        <taxon>Actinomycetes</taxon>
        <taxon>Micrococcales</taxon>
        <taxon>Dermacoccaceae</taxon>
        <taxon>Barrientosiimonas</taxon>
    </lineage>
</organism>
<feature type="transmembrane region" description="Helical" evidence="2">
    <location>
        <begin position="186"/>
        <end position="205"/>
    </location>
</feature>
<feature type="compositionally biased region" description="Pro residues" evidence="1">
    <location>
        <begin position="1"/>
        <end position="17"/>
    </location>
</feature>
<sequence>MTTPPPATPQPAPPGPLPAGNAAPSGTSPLSGPVVRLALRSLLGRARVLLLLALPVLLIALTLVQQRFAAMDGTATQNFLSTFGIGVVVPVVTLICTTTLISTEFDDGSIIQLLVKPISRVALVLSKALVILGAVVVFGVLPLGISAMVLHPGDGLPLAIVAGSAVSGVAYVGIFTALAVALRRSVVGALAYWLIWESTIAGLIGPTKWLSARSWGTSVLQAASDVTAEAAQPVPTAYAVLAALVVLAGGVLLAGRRIVSMTLSDD</sequence>
<feature type="transmembrane region" description="Helical" evidence="2">
    <location>
        <begin position="236"/>
        <end position="254"/>
    </location>
</feature>
<evidence type="ECO:0000256" key="1">
    <source>
        <dbReference type="SAM" id="MobiDB-lite"/>
    </source>
</evidence>
<dbReference type="RefSeq" id="WP_142004354.1">
    <property type="nucleotide sequence ID" value="NZ_CAJTBP010000001.1"/>
</dbReference>
<proteinExistence type="predicted"/>
<dbReference type="Proteomes" id="UP000318336">
    <property type="component" value="Unassembled WGS sequence"/>
</dbReference>
<evidence type="ECO:0000256" key="2">
    <source>
        <dbReference type="SAM" id="Phobius"/>
    </source>
</evidence>
<evidence type="ECO:0000313" key="4">
    <source>
        <dbReference type="Proteomes" id="UP000318336"/>
    </source>
</evidence>
<name>A0A542X8U9_9MICO</name>
<accession>A0A542X8U9</accession>
<dbReference type="AlphaFoldDB" id="A0A542X8U9"/>
<comment type="caution">
    <text evidence="3">The sequence shown here is derived from an EMBL/GenBank/DDBJ whole genome shotgun (WGS) entry which is preliminary data.</text>
</comment>
<feature type="region of interest" description="Disordered" evidence="1">
    <location>
        <begin position="1"/>
        <end position="27"/>
    </location>
</feature>
<reference evidence="3 4" key="1">
    <citation type="submission" date="2019-06" db="EMBL/GenBank/DDBJ databases">
        <title>Sequencing the genomes of 1000 actinobacteria strains.</title>
        <authorList>
            <person name="Klenk H.-P."/>
        </authorList>
    </citation>
    <scope>NUCLEOTIDE SEQUENCE [LARGE SCALE GENOMIC DNA]</scope>
    <source>
        <strain evidence="3 4">DSM 24617</strain>
    </source>
</reference>
<protein>
    <submittedName>
        <fullName evidence="3">ABC-2 type transport system permease protein</fullName>
    </submittedName>
</protein>
<feature type="transmembrane region" description="Helical" evidence="2">
    <location>
        <begin position="80"/>
        <end position="101"/>
    </location>
</feature>
<feature type="transmembrane region" description="Helical" evidence="2">
    <location>
        <begin position="156"/>
        <end position="179"/>
    </location>
</feature>
<keyword evidence="2" id="KW-1133">Transmembrane helix</keyword>
<feature type="transmembrane region" description="Helical" evidence="2">
    <location>
        <begin position="122"/>
        <end position="150"/>
    </location>
</feature>
<keyword evidence="2" id="KW-0812">Transmembrane</keyword>
<dbReference type="Pfam" id="PF12730">
    <property type="entry name" value="ABC2_membrane_4"/>
    <property type="match status" value="1"/>
</dbReference>
<evidence type="ECO:0000313" key="3">
    <source>
        <dbReference type="EMBL" id="TQL32224.1"/>
    </source>
</evidence>
<dbReference type="EMBL" id="VFOK01000001">
    <property type="protein sequence ID" value="TQL32224.1"/>
    <property type="molecule type" value="Genomic_DNA"/>
</dbReference>
<keyword evidence="2" id="KW-0472">Membrane</keyword>
<feature type="transmembrane region" description="Helical" evidence="2">
    <location>
        <begin position="48"/>
        <end position="68"/>
    </location>
</feature>
<gene>
    <name evidence="3" type="ORF">FB554_0344</name>
</gene>
<keyword evidence="4" id="KW-1185">Reference proteome</keyword>